<keyword evidence="2" id="KW-0808">Transferase</keyword>
<comment type="caution">
    <text evidence="2">The sequence shown here is derived from an EMBL/GenBank/DDBJ whole genome shotgun (WGS) entry which is preliminary data.</text>
</comment>
<gene>
    <name evidence="2" type="ORF">ACFQBM_08190</name>
</gene>
<accession>A0ABW1YMG9</accession>
<sequence>MRVLNIAYQQLRRYGKTRVSWAQKLTFGLIKNDHYTQVFSDRDVAAFEAPLGIRDLGVKKANRRLLETVEAFEPDLVIAGHCDMIGNDTLQVIKRQLPNCTIAHCNNDPLFVPSNVERIKYRAEVVDAIFVSTGRRELKIFEGGGSRGKGARVYHMPNPVDPSIENLDNARRTDLPIDLLFCSNSNNFTKRLQMVKNLKDALGEELNFKTYGSFGEAPVWGRDYDRALAQTKMGLNFNRQDTHYWYSSARMAQLAGNGILQFTSDKLHFDQLLPPESAVYFSDEQDLLAKIREFHNDDAKRQDWAARARDFFQSEMNSKLYAQYIVEASTLQPFSHDYVWARDINLDGTLK</sequence>
<dbReference type="EMBL" id="JBHSVR010000001">
    <property type="protein sequence ID" value="MFC6633255.1"/>
    <property type="molecule type" value="Genomic_DNA"/>
</dbReference>
<evidence type="ECO:0000313" key="3">
    <source>
        <dbReference type="Proteomes" id="UP001596425"/>
    </source>
</evidence>
<keyword evidence="3" id="KW-1185">Reference proteome</keyword>
<reference evidence="3" key="1">
    <citation type="journal article" date="2019" name="Int. J. Syst. Evol. Microbiol.">
        <title>The Global Catalogue of Microorganisms (GCM) 10K type strain sequencing project: providing services to taxonomists for standard genome sequencing and annotation.</title>
        <authorList>
            <consortium name="The Broad Institute Genomics Platform"/>
            <consortium name="The Broad Institute Genome Sequencing Center for Infectious Disease"/>
            <person name="Wu L."/>
            <person name="Ma J."/>
        </authorList>
    </citation>
    <scope>NUCLEOTIDE SEQUENCE [LARGE SCALE GENOMIC DNA]</scope>
    <source>
        <strain evidence="3">CGMCC 1.13718</strain>
    </source>
</reference>
<dbReference type="Proteomes" id="UP001596425">
    <property type="component" value="Unassembled WGS sequence"/>
</dbReference>
<dbReference type="EC" id="2.4.-.-" evidence="2"/>
<proteinExistence type="predicted"/>
<keyword evidence="2" id="KW-0328">Glycosyltransferase</keyword>
<evidence type="ECO:0000259" key="1">
    <source>
        <dbReference type="Pfam" id="PF13524"/>
    </source>
</evidence>
<dbReference type="GO" id="GO:0016757">
    <property type="term" value="F:glycosyltransferase activity"/>
    <property type="evidence" value="ECO:0007669"/>
    <property type="project" value="UniProtKB-KW"/>
</dbReference>
<dbReference type="InterPro" id="IPR055259">
    <property type="entry name" value="YkvP/CgeB_Glyco_trans-like"/>
</dbReference>
<organism evidence="2 3">
    <name type="scientific">Microbulbifer taiwanensis</name>
    <dbReference type="NCBI Taxonomy" id="986746"/>
    <lineage>
        <taxon>Bacteria</taxon>
        <taxon>Pseudomonadati</taxon>
        <taxon>Pseudomonadota</taxon>
        <taxon>Gammaproteobacteria</taxon>
        <taxon>Cellvibrionales</taxon>
        <taxon>Microbulbiferaceae</taxon>
        <taxon>Microbulbifer</taxon>
    </lineage>
</organism>
<dbReference type="Pfam" id="PF13524">
    <property type="entry name" value="Glyco_trans_1_2"/>
    <property type="match status" value="1"/>
</dbReference>
<evidence type="ECO:0000313" key="2">
    <source>
        <dbReference type="EMBL" id="MFC6633255.1"/>
    </source>
</evidence>
<protein>
    <submittedName>
        <fullName evidence="2">Glycosyltransferase</fullName>
        <ecNumber evidence="2">2.4.-.-</ecNumber>
    </submittedName>
</protein>
<dbReference type="RefSeq" id="WP_193189271.1">
    <property type="nucleotide sequence ID" value="NZ_JACZFR010000006.1"/>
</dbReference>
<feature type="domain" description="Spore protein YkvP/CgeB glycosyl transferase-like" evidence="1">
    <location>
        <begin position="193"/>
        <end position="325"/>
    </location>
</feature>
<name>A0ABW1YMG9_9GAMM</name>